<name>A0A839ZYA8_9CAUL</name>
<evidence type="ECO:0000313" key="6">
    <source>
        <dbReference type="Proteomes" id="UP000530564"/>
    </source>
</evidence>
<evidence type="ECO:0000256" key="3">
    <source>
        <dbReference type="ARBA" id="ARBA00022679"/>
    </source>
</evidence>
<dbReference type="SUPFAM" id="SSF53448">
    <property type="entry name" value="Nucleotide-diphospho-sugar transferases"/>
    <property type="match status" value="1"/>
</dbReference>
<dbReference type="PANTHER" id="PTHR43179:SF12">
    <property type="entry name" value="GALACTOFURANOSYLTRANSFERASE GLFT2"/>
    <property type="match status" value="1"/>
</dbReference>
<dbReference type="Gene3D" id="3.90.550.10">
    <property type="entry name" value="Spore Coat Polysaccharide Biosynthesis Protein SpsA, Chain A"/>
    <property type="match status" value="1"/>
</dbReference>
<dbReference type="RefSeq" id="WP_183771067.1">
    <property type="nucleotide sequence ID" value="NZ_JACIDK010000002.1"/>
</dbReference>
<dbReference type="CDD" id="cd04186">
    <property type="entry name" value="GT_2_like_c"/>
    <property type="match status" value="1"/>
</dbReference>
<reference evidence="5 6" key="1">
    <citation type="submission" date="2020-08" db="EMBL/GenBank/DDBJ databases">
        <title>Genomic Encyclopedia of Type Strains, Phase IV (KMG-IV): sequencing the most valuable type-strain genomes for metagenomic binning, comparative biology and taxonomic classification.</title>
        <authorList>
            <person name="Goeker M."/>
        </authorList>
    </citation>
    <scope>NUCLEOTIDE SEQUENCE [LARGE SCALE GENOMIC DNA]</scope>
    <source>
        <strain evidence="5 6">DSM 21793</strain>
    </source>
</reference>
<sequence length="358" mass="39698">MNDPAQEHKSPAPQSPVEIPAEAPVQITVCVIAYNSGPTLRACLQHLADQTYRDFETLVIDNASPDPGDGAIAREFPFVRLIENTENLGFAGAGNQAARLGRGRWFVLLNPDAYAEPDWLEKLVEAAGRHPHVRSFTSRQVMAEDPTHLDGLGDVMSGYGIPYRGGYLAPDPGNTPEGEVFSPCGAAMMIDRALFLDLGGFDEFFFCYSEDVDLGYRLQLAGEPTVLVPTATIHHVGSASSGGRKSEFAVFHGTRNRFYVVYKDTPWPLLPVVVPLHLAAVAYISSRRDNHPHAHIVWRAFKESIKGLPTILKSRRQVQKRRRVSSVEIARAMTWDPYDLFERRAVIRPLRPSRSTAP</sequence>
<gene>
    <name evidence="5" type="ORF">GGQ61_001436</name>
</gene>
<dbReference type="Pfam" id="PF00535">
    <property type="entry name" value="Glycos_transf_2"/>
    <property type="match status" value="1"/>
</dbReference>
<evidence type="ECO:0000256" key="2">
    <source>
        <dbReference type="ARBA" id="ARBA00022676"/>
    </source>
</evidence>
<dbReference type="EMBL" id="JACIDK010000002">
    <property type="protein sequence ID" value="MBB3890719.1"/>
    <property type="molecule type" value="Genomic_DNA"/>
</dbReference>
<keyword evidence="2" id="KW-0328">Glycosyltransferase</keyword>
<dbReference type="Proteomes" id="UP000530564">
    <property type="component" value="Unassembled WGS sequence"/>
</dbReference>
<comment type="caution">
    <text evidence="5">The sequence shown here is derived from an EMBL/GenBank/DDBJ whole genome shotgun (WGS) entry which is preliminary data.</text>
</comment>
<dbReference type="GO" id="GO:0016757">
    <property type="term" value="F:glycosyltransferase activity"/>
    <property type="evidence" value="ECO:0007669"/>
    <property type="project" value="UniProtKB-KW"/>
</dbReference>
<keyword evidence="6" id="KW-1185">Reference proteome</keyword>
<protein>
    <submittedName>
        <fullName evidence="5">GT2 family glycosyltransferase</fullName>
    </submittedName>
</protein>
<evidence type="ECO:0000259" key="4">
    <source>
        <dbReference type="Pfam" id="PF00535"/>
    </source>
</evidence>
<organism evidence="5 6">
    <name type="scientific">Phenylobacterium haematophilum</name>
    <dbReference type="NCBI Taxonomy" id="98513"/>
    <lineage>
        <taxon>Bacteria</taxon>
        <taxon>Pseudomonadati</taxon>
        <taxon>Pseudomonadota</taxon>
        <taxon>Alphaproteobacteria</taxon>
        <taxon>Caulobacterales</taxon>
        <taxon>Caulobacteraceae</taxon>
        <taxon>Phenylobacterium</taxon>
    </lineage>
</organism>
<evidence type="ECO:0000313" key="5">
    <source>
        <dbReference type="EMBL" id="MBB3890719.1"/>
    </source>
</evidence>
<evidence type="ECO:0000256" key="1">
    <source>
        <dbReference type="ARBA" id="ARBA00006739"/>
    </source>
</evidence>
<dbReference type="InterPro" id="IPR001173">
    <property type="entry name" value="Glyco_trans_2-like"/>
</dbReference>
<accession>A0A839ZYA8</accession>
<dbReference type="InterPro" id="IPR029044">
    <property type="entry name" value="Nucleotide-diphossugar_trans"/>
</dbReference>
<feature type="domain" description="Glycosyltransferase 2-like" evidence="4">
    <location>
        <begin position="28"/>
        <end position="139"/>
    </location>
</feature>
<comment type="similarity">
    <text evidence="1">Belongs to the glycosyltransferase 2 family.</text>
</comment>
<dbReference type="PANTHER" id="PTHR43179">
    <property type="entry name" value="RHAMNOSYLTRANSFERASE WBBL"/>
    <property type="match status" value="1"/>
</dbReference>
<keyword evidence="3 5" id="KW-0808">Transferase</keyword>
<proteinExistence type="inferred from homology"/>
<dbReference type="AlphaFoldDB" id="A0A839ZYA8"/>